<feature type="domain" description="NEAT" evidence="7">
    <location>
        <begin position="796"/>
        <end position="913"/>
    </location>
</feature>
<evidence type="ECO:0000259" key="8">
    <source>
        <dbReference type="PROSITE" id="PS51272"/>
    </source>
</evidence>
<keyword evidence="3" id="KW-0964">Secreted</keyword>
<feature type="domain" description="NEAT" evidence="7">
    <location>
        <begin position="59"/>
        <end position="199"/>
    </location>
</feature>
<keyword evidence="2" id="KW-0134">Cell wall</keyword>
<feature type="domain" description="NEAT" evidence="7">
    <location>
        <begin position="923"/>
        <end position="1040"/>
    </location>
</feature>
<evidence type="ECO:0000256" key="2">
    <source>
        <dbReference type="ARBA" id="ARBA00022512"/>
    </source>
</evidence>
<keyword evidence="5" id="KW-0572">Peptidoglycan-anchor</keyword>
<feature type="domain" description="SLH" evidence="8">
    <location>
        <begin position="1225"/>
        <end position="1288"/>
    </location>
</feature>
<feature type="compositionally biased region" description="Gly residues" evidence="6">
    <location>
        <begin position="1090"/>
        <end position="1099"/>
    </location>
</feature>
<dbReference type="SUPFAM" id="SSF158911">
    <property type="entry name" value="NEAT domain-like"/>
    <property type="match status" value="4"/>
</dbReference>
<evidence type="ECO:0000256" key="4">
    <source>
        <dbReference type="ARBA" id="ARBA00022729"/>
    </source>
</evidence>
<dbReference type="Pfam" id="PF00395">
    <property type="entry name" value="SLH"/>
    <property type="match status" value="3"/>
</dbReference>
<protein>
    <recommendedName>
        <fullName evidence="11">S-layer homology domain-containing protein</fullName>
    </recommendedName>
</protein>
<organism evidence="9 10">
    <name type="scientific">Paenibacillus agilis</name>
    <dbReference type="NCBI Taxonomy" id="3020863"/>
    <lineage>
        <taxon>Bacteria</taxon>
        <taxon>Bacillati</taxon>
        <taxon>Bacillota</taxon>
        <taxon>Bacilli</taxon>
        <taxon>Bacillales</taxon>
        <taxon>Paenibacillaceae</taxon>
        <taxon>Paenibacillus</taxon>
    </lineage>
</organism>
<sequence length="1294" mass="140092">MQKQWRYGRIKYIHIEGCVPLKKWFKKSAIICLSLVLLMTLIPIGSVTVSAANLTNSSIPNGEYPVDFNFLEDGKTSVSTANMYMKIPGTKGKLIVQNGVIWFEHEIEINNLGHFKYLGYRPAGVPKATIVDSVIKDKTGYLDATVSNGADASRKIVRYGISDISKLQDVVMHIDIPSINYNHWYHAQINIDTSQIPSDGGGDPGNGGPVIGPVTLDKLNELITVTKSVYDSSVEGPDLGQFPVGSREVLKVAITNAETNLAVTTPGDEATYGVIYAELDKQLASFRSLQKQANKTVLKNAIESMTTFLSTATTNGQANGTPGAVLAGIVEGEYPHEYIEPLKEKVAVGKQLLANPVASQTEIDNLVTAINRDHEMAVKHRYVASEPFRLYVLDTPDETKKESALASEVKAEVTTITDSINKESLGGVRANIMLNVTPDENKVYWFMPWNDGTYRSPELFEQANMLSAVTIHPNFPEGTTVYQWMIKNPDANKDTDWSGLGHIMFKVNGAKHSLYLSFNRIIHERLQQSLASVQRKYKDAPKLPNADQAAFDKAKAELEAAIQEVTPISENLNAERPAILNAEAKLKTAFDAFKAVAQVEYDLYFSTLHASEEAFSTIDGKLVKPAQVIPQKDGQQVVRLTINDSSSVKELQVVAGGVFKNAEVVSENAAANSRVIQFAASDLSQLVKAKVKVVTSNQGNSTEVIHDIRFNFNGVDNTALQAAIYDASNLLNNAVTGTNPGQYSDTAKAALHAAIKTAGKISVNGPNTNDQTVASLTALQVAVQTFKASMYTANDLKDGDYNITFTVLKTDKEEASVLNNYVVSPARLNISGGVKKIFVILKQSVEIPEMKVNGQNVEVVSTNTKDNTRLVSFPVTDLTVDTKGWAKFNWASQNNFNEYDFRFRFDNSSVTPYGNGQQPGGALKDGFYHIQFRILKAGTESGSIANNYVVSPALLHVIGKNRTVSFTVKRSKEIHTLTINGNGGSVVSVDHQRNTRIVAFSLPTLSGKHNGTVRIDWPEVNYHHTYGIQFVFIEGTITPASGPSVPGTGTDGNVSGPGLPIPGAGFPGIPDAENGKKPGEGEKDKQIEGAAGGTDGKGSTGKEQPSFGDTKNHWAAKHIDRAVKLGIASGFKDGNFRPNKSITRAEFAAMISRALKLEGNASDLSFKDAGEIPAWASKHVSLAVKNGLVIGYKDGTFQADKTMTRAELAVIIARAVKLKLNDKASSIFADAKSIPVWALKAVTAAVEAGLIHGKANNRFEPNATATRAEAVTLVLRMLDHQTAASTSKADTTKK</sequence>
<comment type="subcellular location">
    <subcellularLocation>
        <location evidence="1">Secreted</location>
        <location evidence="1">Cell wall</location>
        <topology evidence="1">Peptidoglycan-anchor</topology>
    </subcellularLocation>
</comment>
<feature type="domain" description="SLH" evidence="8">
    <location>
        <begin position="1166"/>
        <end position="1224"/>
    </location>
</feature>
<dbReference type="SMART" id="SM00725">
    <property type="entry name" value="NEAT"/>
    <property type="match status" value="4"/>
</dbReference>
<evidence type="ECO:0008006" key="11">
    <source>
        <dbReference type="Google" id="ProtNLM"/>
    </source>
</evidence>
<proteinExistence type="predicted"/>
<dbReference type="InterPro" id="IPR001119">
    <property type="entry name" value="SLH_dom"/>
</dbReference>
<feature type="compositionally biased region" description="Basic and acidic residues" evidence="6">
    <location>
        <begin position="1073"/>
        <end position="1087"/>
    </location>
</feature>
<dbReference type="PROSITE" id="PS50978">
    <property type="entry name" value="NEAT"/>
    <property type="match status" value="4"/>
</dbReference>
<dbReference type="PANTHER" id="PTHR37824">
    <property type="entry name" value="IRON-REGULATED SURFACE DETERMINANT PROTEIN C"/>
    <property type="match status" value="1"/>
</dbReference>
<dbReference type="EMBL" id="VNJK01000003">
    <property type="protein sequence ID" value="TVX88070.1"/>
    <property type="molecule type" value="Genomic_DNA"/>
</dbReference>
<dbReference type="InterPro" id="IPR050436">
    <property type="entry name" value="IsdA"/>
</dbReference>
<feature type="domain" description="SLH" evidence="8">
    <location>
        <begin position="1102"/>
        <end position="1165"/>
    </location>
</feature>
<feature type="region of interest" description="Disordered" evidence="6">
    <location>
        <begin position="1042"/>
        <end position="1111"/>
    </location>
</feature>
<dbReference type="Gene3D" id="1.20.1270.90">
    <property type="entry name" value="AF1782-like"/>
    <property type="match status" value="2"/>
</dbReference>
<evidence type="ECO:0000313" key="9">
    <source>
        <dbReference type="EMBL" id="TVX88070.1"/>
    </source>
</evidence>
<dbReference type="OrthoDB" id="504962at2"/>
<dbReference type="InterPro" id="IPR037250">
    <property type="entry name" value="NEAT_dom_sf"/>
</dbReference>
<dbReference type="Gene3D" id="2.60.40.1850">
    <property type="match status" value="4"/>
</dbReference>
<name>A0A559IKJ9_9BACL</name>
<evidence type="ECO:0000259" key="7">
    <source>
        <dbReference type="PROSITE" id="PS50978"/>
    </source>
</evidence>
<dbReference type="CDD" id="cd06920">
    <property type="entry name" value="NEAT"/>
    <property type="match status" value="4"/>
</dbReference>
<keyword evidence="10" id="KW-1185">Reference proteome</keyword>
<evidence type="ECO:0000313" key="10">
    <source>
        <dbReference type="Proteomes" id="UP000318102"/>
    </source>
</evidence>
<reference evidence="9 10" key="1">
    <citation type="submission" date="2019-07" db="EMBL/GenBank/DDBJ databases">
        <authorList>
            <person name="Kim J."/>
        </authorList>
    </citation>
    <scope>NUCLEOTIDE SEQUENCE [LARGE SCALE GENOMIC DNA]</scope>
    <source>
        <strain evidence="9 10">N4</strain>
    </source>
</reference>
<evidence type="ECO:0000256" key="5">
    <source>
        <dbReference type="ARBA" id="ARBA00023088"/>
    </source>
</evidence>
<evidence type="ECO:0000256" key="6">
    <source>
        <dbReference type="SAM" id="MobiDB-lite"/>
    </source>
</evidence>
<feature type="domain" description="NEAT" evidence="7">
    <location>
        <begin position="596"/>
        <end position="724"/>
    </location>
</feature>
<keyword evidence="4" id="KW-0732">Signal</keyword>
<dbReference type="PANTHER" id="PTHR37824:SF1">
    <property type="entry name" value="IRON-REGULATED SURFACE DETERMINANT PROTEIN C"/>
    <property type="match status" value="1"/>
</dbReference>
<gene>
    <name evidence="9" type="ORF">FPZ44_19345</name>
</gene>
<evidence type="ECO:0000256" key="1">
    <source>
        <dbReference type="ARBA" id="ARBA00004168"/>
    </source>
</evidence>
<dbReference type="Proteomes" id="UP000318102">
    <property type="component" value="Unassembled WGS sequence"/>
</dbReference>
<comment type="caution">
    <text evidence="9">The sequence shown here is derived from an EMBL/GenBank/DDBJ whole genome shotgun (WGS) entry which is preliminary data.</text>
</comment>
<dbReference type="PROSITE" id="PS51272">
    <property type="entry name" value="SLH"/>
    <property type="match status" value="3"/>
</dbReference>
<dbReference type="InterPro" id="IPR006635">
    <property type="entry name" value="NEAT_dom"/>
</dbReference>
<evidence type="ECO:0000256" key="3">
    <source>
        <dbReference type="ARBA" id="ARBA00022525"/>
    </source>
</evidence>
<dbReference type="Pfam" id="PF05031">
    <property type="entry name" value="NEAT"/>
    <property type="match status" value="4"/>
</dbReference>
<accession>A0A559IKJ9</accession>